<reference evidence="1" key="1">
    <citation type="submission" date="2022-06" db="EMBL/GenBank/DDBJ databases">
        <title>Lutimaribacter sp. EGI FJ00013, a novel bacterium isolated from a salt lake sediment enrichment.</title>
        <authorList>
            <person name="Gao L."/>
            <person name="Fang B.-Z."/>
            <person name="Li W.-J."/>
        </authorList>
    </citation>
    <scope>NUCLEOTIDE SEQUENCE</scope>
    <source>
        <strain evidence="1">EGI FJ00013</strain>
    </source>
</reference>
<comment type="caution">
    <text evidence="1">The sequence shown here is derived from an EMBL/GenBank/DDBJ whole genome shotgun (WGS) entry which is preliminary data.</text>
</comment>
<evidence type="ECO:0000313" key="2">
    <source>
        <dbReference type="Proteomes" id="UP001203036"/>
    </source>
</evidence>
<protein>
    <submittedName>
        <fullName evidence="1">MarR family transcriptional regulator</fullName>
    </submittedName>
</protein>
<sequence>MNVNTDTEYRLEDQIGFKLRLANQKHLELFARMMPEVTPTQFAILARLRETGPISQNDLGRRVGLDAATTKGVVDRLRAKGLVESRKSPTDLRRLVISLTDEGHMFADRAVATATEISRATAAKLTQRELTRLLALLDKL</sequence>
<dbReference type="Proteomes" id="UP001203036">
    <property type="component" value="Unassembled WGS sequence"/>
</dbReference>
<evidence type="ECO:0000313" key="1">
    <source>
        <dbReference type="EMBL" id="MCM2562638.1"/>
    </source>
</evidence>
<name>A0ACC5ZXJ5_9RHOB</name>
<keyword evidence="2" id="KW-1185">Reference proteome</keyword>
<proteinExistence type="predicted"/>
<dbReference type="EMBL" id="JAMQGO010000006">
    <property type="protein sequence ID" value="MCM2562638.1"/>
    <property type="molecule type" value="Genomic_DNA"/>
</dbReference>
<gene>
    <name evidence="1" type="ORF">M8744_10835</name>
</gene>
<organism evidence="1 2">
    <name type="scientific">Lutimaribacter degradans</name>
    <dbReference type="NCBI Taxonomy" id="2945989"/>
    <lineage>
        <taxon>Bacteria</taxon>
        <taxon>Pseudomonadati</taxon>
        <taxon>Pseudomonadota</taxon>
        <taxon>Alphaproteobacteria</taxon>
        <taxon>Rhodobacterales</taxon>
        <taxon>Roseobacteraceae</taxon>
        <taxon>Lutimaribacter</taxon>
    </lineage>
</organism>
<accession>A0ACC5ZXJ5</accession>